<evidence type="ECO:0000313" key="2">
    <source>
        <dbReference type="Proteomes" id="UP000503278"/>
    </source>
</evidence>
<dbReference type="AlphaFoldDB" id="A0A7L5E2Z4"/>
<accession>A0A7L5E2Z4</accession>
<sequence length="185" mass="21071">MNDLNLLYASINPKFIKRTSKLFKQLVTFNPAEVYARINIEKFKRRQKLDIKELFPNTTTGYCACGCGMKLLGRQSRWASRKCSDFPRHVQLILCGDSQLIKKIMMCYLPYECCKCHCKNYIISTAKSKVDGIQVDHVIAVKNGGGGCWLGNYQFICHTCHAKKTVIDNQIRSMQSAMPVSIAFD</sequence>
<dbReference type="EMBL" id="CP051682">
    <property type="protein sequence ID" value="QJD96928.1"/>
    <property type="molecule type" value="Genomic_DNA"/>
</dbReference>
<dbReference type="Proteomes" id="UP000503278">
    <property type="component" value="Chromosome"/>
</dbReference>
<protein>
    <recommendedName>
        <fullName evidence="3">HNH endonuclease</fullName>
    </recommendedName>
</protein>
<dbReference type="KEGG" id="mrob:HH214_14135"/>
<proteinExistence type="predicted"/>
<gene>
    <name evidence="1" type="ORF">HH214_14135</name>
</gene>
<dbReference type="RefSeq" id="WP_169608677.1">
    <property type="nucleotide sequence ID" value="NZ_CP051682.1"/>
</dbReference>
<reference evidence="1 2" key="1">
    <citation type="submission" date="2020-04" db="EMBL/GenBank/DDBJ databases">
        <title>Genome sequencing of novel species.</title>
        <authorList>
            <person name="Heo J."/>
            <person name="Kim S.-J."/>
            <person name="Kim J.-S."/>
            <person name="Hong S.-B."/>
            <person name="Kwon S.-W."/>
        </authorList>
    </citation>
    <scope>NUCLEOTIDE SEQUENCE [LARGE SCALE GENOMIC DNA]</scope>
    <source>
        <strain evidence="1 2">F39-2</strain>
    </source>
</reference>
<dbReference type="InterPro" id="IPR003615">
    <property type="entry name" value="HNH_nuc"/>
</dbReference>
<dbReference type="CDD" id="cd00085">
    <property type="entry name" value="HNHc"/>
    <property type="match status" value="1"/>
</dbReference>
<evidence type="ECO:0008006" key="3">
    <source>
        <dbReference type="Google" id="ProtNLM"/>
    </source>
</evidence>
<evidence type="ECO:0000313" key="1">
    <source>
        <dbReference type="EMBL" id="QJD96928.1"/>
    </source>
</evidence>
<name>A0A7L5E2Z4_9SPHI</name>
<organism evidence="1 2">
    <name type="scientific">Mucilaginibacter robiniae</name>
    <dbReference type="NCBI Taxonomy" id="2728022"/>
    <lineage>
        <taxon>Bacteria</taxon>
        <taxon>Pseudomonadati</taxon>
        <taxon>Bacteroidota</taxon>
        <taxon>Sphingobacteriia</taxon>
        <taxon>Sphingobacteriales</taxon>
        <taxon>Sphingobacteriaceae</taxon>
        <taxon>Mucilaginibacter</taxon>
    </lineage>
</organism>
<keyword evidence="2" id="KW-1185">Reference proteome</keyword>